<dbReference type="InterPro" id="IPR023214">
    <property type="entry name" value="HAD_sf"/>
</dbReference>
<dbReference type="NCBIfam" id="TIGR02009">
    <property type="entry name" value="PGMB-YQAB-SF"/>
    <property type="match status" value="1"/>
</dbReference>
<dbReference type="OrthoDB" id="414934at2"/>
<dbReference type="GO" id="GO:0030246">
    <property type="term" value="F:carbohydrate binding"/>
    <property type="evidence" value="ECO:0007669"/>
    <property type="project" value="InterPro"/>
</dbReference>
<feature type="binding site" evidence="3">
    <location>
        <position position="28"/>
    </location>
    <ligand>
        <name>substrate</name>
    </ligand>
</feature>
<dbReference type="Gene3D" id="3.40.50.1000">
    <property type="entry name" value="HAD superfamily/HAD-like"/>
    <property type="match status" value="1"/>
</dbReference>
<dbReference type="InterPro" id="IPR006439">
    <property type="entry name" value="HAD-SF_hydro_IA"/>
</dbReference>
<dbReference type="NCBIfam" id="TIGR01509">
    <property type="entry name" value="HAD-SF-IA-v3"/>
    <property type="match status" value="1"/>
</dbReference>
<dbReference type="GO" id="GO:0008801">
    <property type="term" value="F:beta-phosphoglucomutase activity"/>
    <property type="evidence" value="ECO:0007669"/>
    <property type="project" value="InterPro"/>
</dbReference>
<gene>
    <name evidence="9" type="ORF">SAMN02745704_00801</name>
</gene>
<keyword evidence="10" id="KW-1185">Reference proteome</keyword>
<dbReference type="GO" id="GO:0016757">
    <property type="term" value="F:glycosyltransferase activity"/>
    <property type="evidence" value="ECO:0007669"/>
    <property type="project" value="UniProtKB-ARBA"/>
</dbReference>
<dbReference type="Gene3D" id="2.70.98.40">
    <property type="entry name" value="Glycoside hydrolase, family 65, N-terminal domain"/>
    <property type="match status" value="1"/>
</dbReference>
<dbReference type="InterPro" id="IPR005194">
    <property type="entry name" value="Glyco_hydro_65_C"/>
</dbReference>
<keyword evidence="4" id="KW-0460">Magnesium</keyword>
<sequence>MSTSGPQGVIFDLDGVITGTARVHSMAWESMFNRYLQQVAERDGKPFQPFTAEDYLAYVDGKPRMQGVRSFLESRGIDLPFGDHDDSPDVETVCGLGNRKNLDFQKVLKEEGPDVFASSVELVRELKRRGIRVGVASSSRNCRLILELAGLDDLFETRVDGDVSLELGLKGKPDPDIFTTAAANLDLRPGQCVVVEDAISGVQAGCAGNFGLTLGVARETPGDVLLANGADLAVRDLGEISVDDLEDWFRNGLERDGWTFAYQGLDPENEKLREALTTVGNGYLGVRGALETERASEHHYPGTYLAGVFNKIPTPLHGRDIYNNDFVNCPNWLLMEFRVDQGEYISPMDMEVLSYSHALHLREAVLERRMVVKDNLGRITRLVSRRLASMADPHLLAQRLELTPVNWSGRVTVRSGIDGNIINDGVARYRQLNQQHLEFVKSGKAAGGVFLETRTTASGYHVAMSAKHVLFDEGRRIHGTREVCPDRAFIGEELSFPAGEGRCYAVDKLVSVYTSLDAEEPRRASVARLDRARSFRQLHAGHAKAWERLWDKADIKVGGDRLVQRTLRLHAYHLLVTASPHNRNLDAGMPARGLSGEAYRGHIFWDELYILPFYDLRFPEISKALLSYRYNRLEGARQYAREHGYEGAMFPWQTADGGEEETQEVHFNPKSGDWGPDLSRRQRHVSIAVFFNTWRYVHCTGDWNFMRRQGAELMLSIARFWGSIAQKDEATGQWHIDGVMGPDEFHESLPGSNREGLRDNAYTNVMSSWLLERAVDLLERLSPADRKRVAKRSGLRDEEPERWQEIARGLHVSLNEQGVIEQFAGYFGLDELDWDAYRAKYGDIHRLDRILKAEGDSPDHYKLAKQADTLMMFYALPPETIVDILGRLGHDVGDPATLLRRNYDYYEGRTSHGSTLSKVVHALISSYFGDDATAWQWFLEALVSDIHDSQGGTTLEGIHTGVMAGTLDIVTRYFAGVDVTGERLTIQPHLPAHWSELELKLRFRGDWYGLRLKPGKLRVTLLESSKDAVHLVVQGRSVELTPGRARTVTLDR</sequence>
<dbReference type="Proteomes" id="UP000190027">
    <property type="component" value="Unassembled WGS sequence"/>
</dbReference>
<evidence type="ECO:0000313" key="10">
    <source>
        <dbReference type="Proteomes" id="UP000190027"/>
    </source>
</evidence>
<feature type="site" description="Important for catalytic activity and assists the phosphoryl transfer reaction to Asp8 by balancing charge and orienting the reacting groups" evidence="5">
    <location>
        <position position="172"/>
    </location>
</feature>
<feature type="domain" description="Glycoside hydrolase family 65 central catalytic" evidence="6">
    <location>
        <begin position="568"/>
        <end position="967"/>
    </location>
</feature>
<evidence type="ECO:0000256" key="4">
    <source>
        <dbReference type="PIRSR" id="PIRSR610972-3"/>
    </source>
</evidence>
<feature type="active site" description="Proton donor/acceptor" evidence="2">
    <location>
        <position position="14"/>
    </location>
</feature>
<dbReference type="FunFam" id="1.50.10.10:FF:000053">
    <property type="entry name" value="Putative glycosyl hydrolase"/>
    <property type="match status" value="1"/>
</dbReference>
<keyword evidence="4" id="KW-0479">Metal-binding</keyword>
<dbReference type="SUPFAM" id="SSF74650">
    <property type="entry name" value="Galactose mutarotase-like"/>
    <property type="match status" value="1"/>
</dbReference>
<dbReference type="InterPro" id="IPR005195">
    <property type="entry name" value="Glyco_hydro_65_M"/>
</dbReference>
<dbReference type="InterPro" id="IPR011013">
    <property type="entry name" value="Gal_mutarotase_sf_dom"/>
</dbReference>
<feature type="binding site" evidence="4">
    <location>
        <position position="14"/>
    </location>
    <ligand>
        <name>Mg(2+)</name>
        <dbReference type="ChEBI" id="CHEBI:18420"/>
    </ligand>
</feature>
<name>A0A1T4WCA8_9BACT</name>
<dbReference type="SUPFAM" id="SSF48208">
    <property type="entry name" value="Six-hairpin glycosidases"/>
    <property type="match status" value="1"/>
</dbReference>
<dbReference type="GO" id="GO:0004553">
    <property type="term" value="F:hydrolase activity, hydrolyzing O-glycosyl compounds"/>
    <property type="evidence" value="ECO:0007669"/>
    <property type="project" value="TreeGrafter"/>
</dbReference>
<feature type="binding site" evidence="3">
    <location>
        <begin position="12"/>
        <end position="14"/>
    </location>
    <ligand>
        <name>substrate</name>
    </ligand>
</feature>
<dbReference type="RefSeq" id="WP_078716354.1">
    <property type="nucleotide sequence ID" value="NZ_FUYC01000002.1"/>
</dbReference>
<evidence type="ECO:0000259" key="6">
    <source>
        <dbReference type="Pfam" id="PF03632"/>
    </source>
</evidence>
<dbReference type="InterPro" id="IPR010976">
    <property type="entry name" value="B-phosphoglucomutase_hydrolase"/>
</dbReference>
<feature type="domain" description="Glycoside hydrolase family 65 N-terminal" evidence="8">
    <location>
        <begin position="262"/>
        <end position="515"/>
    </location>
</feature>
<feature type="binding site" evidence="3">
    <location>
        <begin position="59"/>
        <end position="64"/>
    </location>
    <ligand>
        <name>substrate</name>
    </ligand>
</feature>
<dbReference type="InterPro" id="IPR005196">
    <property type="entry name" value="Glyco_hydro_65_N"/>
</dbReference>
<feature type="binding site" evidence="3">
    <location>
        <position position="172"/>
    </location>
    <ligand>
        <name>substrate</name>
    </ligand>
</feature>
<dbReference type="InterPro" id="IPR010972">
    <property type="entry name" value="Beta-PGM"/>
</dbReference>
<evidence type="ECO:0000256" key="1">
    <source>
        <dbReference type="ARBA" id="ARBA00006171"/>
    </source>
</evidence>
<dbReference type="Pfam" id="PF03633">
    <property type="entry name" value="Glyco_hydro_65C"/>
    <property type="match status" value="1"/>
</dbReference>
<dbReference type="Pfam" id="PF03636">
    <property type="entry name" value="Glyco_hydro_65N"/>
    <property type="match status" value="1"/>
</dbReference>
<accession>A0A1T4WCA8</accession>
<evidence type="ECO:0000256" key="3">
    <source>
        <dbReference type="PIRSR" id="PIRSR610972-2"/>
    </source>
</evidence>
<dbReference type="Gene3D" id="1.50.10.10">
    <property type="match status" value="1"/>
</dbReference>
<comment type="similarity">
    <text evidence="1">Belongs to the HAD-like hydrolase superfamily. CbbY/CbbZ/Gph/YieH family.</text>
</comment>
<keyword evidence="9" id="KW-0378">Hydrolase</keyword>
<dbReference type="STRING" id="1121449.SAMN02745704_00801"/>
<dbReference type="Pfam" id="PF00702">
    <property type="entry name" value="Hydrolase"/>
    <property type="match status" value="1"/>
</dbReference>
<dbReference type="InterPro" id="IPR037018">
    <property type="entry name" value="GH65_N"/>
</dbReference>
<dbReference type="InterPro" id="IPR023198">
    <property type="entry name" value="PGP-like_dom2"/>
</dbReference>
<dbReference type="InterPro" id="IPR012341">
    <property type="entry name" value="6hp_glycosidase-like_sf"/>
</dbReference>
<evidence type="ECO:0000259" key="8">
    <source>
        <dbReference type="Pfam" id="PF03636"/>
    </source>
</evidence>
<dbReference type="Gene3D" id="2.60.420.10">
    <property type="entry name" value="Maltose phosphorylase, domain 3"/>
    <property type="match status" value="1"/>
</dbReference>
<feature type="binding site" evidence="3">
    <location>
        <begin position="137"/>
        <end position="141"/>
    </location>
    <ligand>
        <name>substrate</name>
    </ligand>
</feature>
<dbReference type="SUPFAM" id="SSF56784">
    <property type="entry name" value="HAD-like"/>
    <property type="match status" value="1"/>
</dbReference>
<evidence type="ECO:0000313" key="9">
    <source>
        <dbReference type="EMBL" id="SKA74923.1"/>
    </source>
</evidence>
<feature type="binding site" evidence="4">
    <location>
        <position position="12"/>
    </location>
    <ligand>
        <name>Mg(2+)</name>
        <dbReference type="ChEBI" id="CHEBI:18420"/>
    </ligand>
</feature>
<dbReference type="CDD" id="cd02598">
    <property type="entry name" value="HAD_BPGM"/>
    <property type="match status" value="1"/>
</dbReference>
<protein>
    <submittedName>
        <fullName evidence="9">Haloacid dehalogenase superfamily, subfamily IA, variant 3 with third motif having DD or ED/beta-phosphoglucomutase family hydrolase</fullName>
    </submittedName>
</protein>
<feature type="binding site" evidence="4">
    <location>
        <position position="196"/>
    </location>
    <ligand>
        <name>Mg(2+)</name>
        <dbReference type="ChEBI" id="CHEBI:18420"/>
    </ligand>
</feature>
<dbReference type="GO" id="GO:0000287">
    <property type="term" value="F:magnesium ion binding"/>
    <property type="evidence" value="ECO:0007669"/>
    <property type="project" value="InterPro"/>
</dbReference>
<dbReference type="EMBL" id="FUYC01000002">
    <property type="protein sequence ID" value="SKA74923.1"/>
    <property type="molecule type" value="Genomic_DNA"/>
</dbReference>
<dbReference type="Pfam" id="PF03632">
    <property type="entry name" value="Glyco_hydro_65m"/>
    <property type="match status" value="1"/>
</dbReference>
<organism evidence="9 10">
    <name type="scientific">Paucidesulfovibrio gracilis DSM 16080</name>
    <dbReference type="NCBI Taxonomy" id="1121449"/>
    <lineage>
        <taxon>Bacteria</taxon>
        <taxon>Pseudomonadati</taxon>
        <taxon>Thermodesulfobacteriota</taxon>
        <taxon>Desulfovibrionia</taxon>
        <taxon>Desulfovibrionales</taxon>
        <taxon>Desulfovibrionaceae</taxon>
        <taxon>Paucidesulfovibrio</taxon>
    </lineage>
</organism>
<evidence type="ECO:0000259" key="7">
    <source>
        <dbReference type="Pfam" id="PF03633"/>
    </source>
</evidence>
<evidence type="ECO:0000256" key="2">
    <source>
        <dbReference type="PIRSR" id="PIRSR610972-1"/>
    </source>
</evidence>
<dbReference type="PANTHER" id="PTHR11051">
    <property type="entry name" value="GLYCOSYL HYDROLASE-RELATED"/>
    <property type="match status" value="1"/>
</dbReference>
<feature type="binding site" evidence="3">
    <location>
        <position position="100"/>
    </location>
    <ligand>
        <name>substrate</name>
    </ligand>
</feature>
<dbReference type="SFLD" id="SFLDS00003">
    <property type="entry name" value="Haloacid_Dehalogenase"/>
    <property type="match status" value="1"/>
</dbReference>
<dbReference type="PANTHER" id="PTHR11051:SF8">
    <property type="entry name" value="PROTEIN-GLUCOSYLGALACTOSYLHYDROXYLYSINE GLUCOSIDASE"/>
    <property type="match status" value="1"/>
</dbReference>
<feature type="domain" description="Glycoside hydrolase family 65 C-terminal" evidence="7">
    <location>
        <begin position="979"/>
        <end position="1040"/>
    </location>
</feature>
<dbReference type="Gene3D" id="1.10.150.240">
    <property type="entry name" value="Putative phosphatase, domain 2"/>
    <property type="match status" value="1"/>
</dbReference>
<feature type="active site" description="Nucleophile" evidence="2">
    <location>
        <position position="12"/>
    </location>
</feature>
<proteinExistence type="inferred from homology"/>
<dbReference type="AlphaFoldDB" id="A0A1T4WCA8"/>
<feature type="site" description="Important for catalytic activity and assists the phosphoryl transfer reaction to Asp8 by balancing charge and orienting the reacting groups" evidence="5">
    <location>
        <position position="137"/>
    </location>
</feature>
<dbReference type="InterPro" id="IPR008928">
    <property type="entry name" value="6-hairpin_glycosidase_sf"/>
</dbReference>
<feature type="binding site" evidence="4">
    <location>
        <position position="197"/>
    </location>
    <ligand>
        <name>Mg(2+)</name>
        <dbReference type="ChEBI" id="CHEBI:18420"/>
    </ligand>
</feature>
<dbReference type="SFLD" id="SFLDG01129">
    <property type="entry name" value="C1.5:_HAD__Beta-PGM__Phosphata"/>
    <property type="match status" value="1"/>
</dbReference>
<evidence type="ECO:0000256" key="5">
    <source>
        <dbReference type="PIRSR" id="PIRSR610972-4"/>
    </source>
</evidence>
<reference evidence="9 10" key="1">
    <citation type="submission" date="2017-02" db="EMBL/GenBank/DDBJ databases">
        <authorList>
            <person name="Peterson S.W."/>
        </authorList>
    </citation>
    <scope>NUCLEOTIDE SEQUENCE [LARGE SCALE GENOMIC DNA]</scope>
    <source>
        <strain evidence="9 10">DSM 16080</strain>
    </source>
</reference>
<comment type="cofactor">
    <cofactor evidence="4">
        <name>Mg(2+)</name>
        <dbReference type="ChEBI" id="CHEBI:18420"/>
    </cofactor>
    <text evidence="4">Binds 2 magnesium ions per subunit.</text>
</comment>
<dbReference type="InterPro" id="IPR036412">
    <property type="entry name" value="HAD-like_sf"/>
</dbReference>
<dbReference type="GO" id="GO:0005975">
    <property type="term" value="P:carbohydrate metabolic process"/>
    <property type="evidence" value="ECO:0007669"/>
    <property type="project" value="InterPro"/>
</dbReference>